<feature type="region of interest" description="Disordered" evidence="2">
    <location>
        <begin position="46"/>
        <end position="66"/>
    </location>
</feature>
<name>A0A6L2JUT8_TANCI</name>
<feature type="domain" description="Reverse transcriptase Ty1/copia-type" evidence="3">
    <location>
        <begin position="764"/>
        <end position="828"/>
    </location>
</feature>
<reference evidence="4" key="1">
    <citation type="journal article" date="2019" name="Sci. Rep.">
        <title>Draft genome of Tanacetum cinerariifolium, the natural source of mosquito coil.</title>
        <authorList>
            <person name="Yamashiro T."/>
            <person name="Shiraishi A."/>
            <person name="Satake H."/>
            <person name="Nakayama K."/>
        </authorList>
    </citation>
    <scope>NUCLEOTIDE SEQUENCE</scope>
</reference>
<dbReference type="PANTHER" id="PTHR11439">
    <property type="entry name" value="GAG-POL-RELATED RETROTRANSPOSON"/>
    <property type="match status" value="1"/>
</dbReference>
<feature type="compositionally biased region" description="Basic and acidic residues" evidence="2">
    <location>
        <begin position="621"/>
        <end position="639"/>
    </location>
</feature>
<dbReference type="Pfam" id="PF07727">
    <property type="entry name" value="RVT_2"/>
    <property type="match status" value="2"/>
</dbReference>
<evidence type="ECO:0000313" key="4">
    <source>
        <dbReference type="EMBL" id="GEU40352.1"/>
    </source>
</evidence>
<dbReference type="InterPro" id="IPR013103">
    <property type="entry name" value="RVT_2"/>
</dbReference>
<gene>
    <name evidence="4" type="ORF">Tci_012330</name>
</gene>
<feature type="region of interest" description="Disordered" evidence="2">
    <location>
        <begin position="614"/>
        <end position="639"/>
    </location>
</feature>
<comment type="caution">
    <text evidence="4">The sequence shown here is derived from an EMBL/GenBank/DDBJ whole genome shotgun (WGS) entry which is preliminary data.</text>
</comment>
<evidence type="ECO:0000259" key="3">
    <source>
        <dbReference type="Pfam" id="PF07727"/>
    </source>
</evidence>
<proteinExistence type="predicted"/>
<feature type="coiled-coil region" evidence="1">
    <location>
        <begin position="544"/>
        <end position="571"/>
    </location>
</feature>
<dbReference type="CDD" id="cd09272">
    <property type="entry name" value="RNase_HI_RT_Ty1"/>
    <property type="match status" value="1"/>
</dbReference>
<evidence type="ECO:0000256" key="2">
    <source>
        <dbReference type="SAM" id="MobiDB-lite"/>
    </source>
</evidence>
<keyword evidence="1" id="KW-0175">Coiled coil</keyword>
<sequence length="894" mass="101173">MKYVKKSIDKRALHKRDYNSRVNERQIQATEEKVDTGIALDASLVGTESSRTESKEQNTSSRLGNDAHVNDAHIRPIYNEELMAKELCKAFERLMKDKFHISSMGELTLFLGLQVKQKDDGIFISQDKYIAEILRKFGLTYGKSASTPIDTEKPLLKDLDVAYFDSDYAVASLDRKSTIGGCQFLGCRLISWQCKKQTVVATSLTEAEYVAAERYDANGIVCLPNEEIFVELARMGYEKLSTKLTFYKAFFSAHWKFLIAKRTVWNEFSYSMASVVICLATGVYTPLFDAMLVQQQVQDDVAKVKEDEDNEIAQALEITKLKQRVKKLEKNRGFKSSGFKRLMKLGTAQRVESSNDTVMDDQEDASKHEGGIAELDANEDVTLVDVDVKDNVKAEPTKVKEVLKVVTAVKLMTKVVTTAAPITTVAQVPKASAPRRRRGVVIQDPKETATSLVIVHSELEAELSANINWNDVIEQARKNMMIYLKNMAGFKMNFFKEMTYSEIRPLFEKHYNSNQAFLGRVEEEVLVKENEIKKEGSNRKGDSLEQKIAKKQIMDEEAEELKRHLQIVANDDDVYTEATPLASKNEEFGYILQLIKLVKLKKLDVQLYNDIEVHTSPSSSDKPKKHDEQAKREAKGKSHVDLSTGVRDLIDEFEEFFVNRTNRVNAAGPYDNVVSLNFEHGGKSSIVDPSQYPDDPDMPALEEIIYSDDEEDVGAEADFSNLKTSITLSLIPTTKVHKDHPVTQIIGDLSSAPQTRSMTKMVKEQAKGKGAVGSKWVFRNKKDERGIVIRNKARLVAQGHTQEEGIDYEEVFALVARIKVIRLFLAYASFIGLQALYGLHQAPRAWYETLANYLLENGFQREKIDQTLFIKKQKGDILNVQNDEDRKEAAYMLK</sequence>
<accession>A0A6L2JUT8</accession>
<dbReference type="PANTHER" id="PTHR11439:SF495">
    <property type="entry name" value="REVERSE TRANSCRIPTASE, RNA-DEPENDENT DNA POLYMERASE-RELATED"/>
    <property type="match status" value="1"/>
</dbReference>
<feature type="domain" description="Reverse transcriptase Ty1/copia-type" evidence="3">
    <location>
        <begin position="88"/>
        <end position="149"/>
    </location>
</feature>
<dbReference type="EMBL" id="BKCJ010001291">
    <property type="protein sequence ID" value="GEU40352.1"/>
    <property type="molecule type" value="Genomic_DNA"/>
</dbReference>
<evidence type="ECO:0000256" key="1">
    <source>
        <dbReference type="SAM" id="Coils"/>
    </source>
</evidence>
<organism evidence="4">
    <name type="scientific">Tanacetum cinerariifolium</name>
    <name type="common">Dalmatian daisy</name>
    <name type="synonym">Chrysanthemum cinerariifolium</name>
    <dbReference type="NCBI Taxonomy" id="118510"/>
    <lineage>
        <taxon>Eukaryota</taxon>
        <taxon>Viridiplantae</taxon>
        <taxon>Streptophyta</taxon>
        <taxon>Embryophyta</taxon>
        <taxon>Tracheophyta</taxon>
        <taxon>Spermatophyta</taxon>
        <taxon>Magnoliopsida</taxon>
        <taxon>eudicotyledons</taxon>
        <taxon>Gunneridae</taxon>
        <taxon>Pentapetalae</taxon>
        <taxon>asterids</taxon>
        <taxon>campanulids</taxon>
        <taxon>Asterales</taxon>
        <taxon>Asteraceae</taxon>
        <taxon>Asteroideae</taxon>
        <taxon>Anthemideae</taxon>
        <taxon>Anthemidinae</taxon>
        <taxon>Tanacetum</taxon>
    </lineage>
</organism>
<protein>
    <recommendedName>
        <fullName evidence="3">Reverse transcriptase Ty1/copia-type domain-containing protein</fullName>
    </recommendedName>
</protein>
<dbReference type="AlphaFoldDB" id="A0A6L2JUT8"/>